<organism evidence="16 17">
    <name type="scientific">Lymnaea stagnalis</name>
    <name type="common">Great pond snail</name>
    <name type="synonym">Helix stagnalis</name>
    <dbReference type="NCBI Taxonomy" id="6523"/>
    <lineage>
        <taxon>Eukaryota</taxon>
        <taxon>Metazoa</taxon>
        <taxon>Spiralia</taxon>
        <taxon>Lophotrochozoa</taxon>
        <taxon>Mollusca</taxon>
        <taxon>Gastropoda</taxon>
        <taxon>Heterobranchia</taxon>
        <taxon>Euthyneura</taxon>
        <taxon>Panpulmonata</taxon>
        <taxon>Hygrophila</taxon>
        <taxon>Lymnaeoidea</taxon>
        <taxon>Lymnaeidae</taxon>
        <taxon>Lymnaea</taxon>
    </lineage>
</organism>
<feature type="binding site" evidence="11">
    <location>
        <position position="72"/>
    </location>
    <ligand>
        <name>Ca(2+)</name>
        <dbReference type="ChEBI" id="CHEBI:29108"/>
    </ligand>
</feature>
<dbReference type="InterPro" id="IPR036444">
    <property type="entry name" value="PLipase_A2_dom_sf"/>
</dbReference>
<dbReference type="EC" id="3.1.1.4" evidence="2 14"/>
<evidence type="ECO:0000256" key="1">
    <source>
        <dbReference type="ARBA" id="ARBA00004613"/>
    </source>
</evidence>
<dbReference type="CDD" id="cd00125">
    <property type="entry name" value="PLA2c"/>
    <property type="match status" value="1"/>
</dbReference>
<dbReference type="GO" id="GO:0016042">
    <property type="term" value="P:lipid catabolic process"/>
    <property type="evidence" value="ECO:0007669"/>
    <property type="project" value="UniProtKB-KW"/>
</dbReference>
<dbReference type="SUPFAM" id="SSF48619">
    <property type="entry name" value="Phospholipase A2, PLA2"/>
    <property type="match status" value="1"/>
</dbReference>
<keyword evidence="17" id="KW-1185">Reference proteome</keyword>
<keyword evidence="9 12" id="KW-1015">Disulfide bond</keyword>
<keyword evidence="7" id="KW-0442">Lipid degradation</keyword>
<evidence type="ECO:0000256" key="4">
    <source>
        <dbReference type="ARBA" id="ARBA00022723"/>
    </source>
</evidence>
<comment type="similarity">
    <text evidence="13">Belongs to the phospholipase A2 family.</text>
</comment>
<evidence type="ECO:0000256" key="11">
    <source>
        <dbReference type="PIRSR" id="PIRSR601211-2"/>
    </source>
</evidence>
<feature type="signal peptide" evidence="14">
    <location>
        <begin position="1"/>
        <end position="31"/>
    </location>
</feature>
<dbReference type="AlphaFoldDB" id="A0AAV2I3E0"/>
<keyword evidence="3 14" id="KW-0964">Secreted</keyword>
<evidence type="ECO:0000256" key="8">
    <source>
        <dbReference type="ARBA" id="ARBA00023098"/>
    </source>
</evidence>
<comment type="subcellular location">
    <subcellularLocation>
        <location evidence="1 14">Secreted</location>
    </subcellularLocation>
</comment>
<evidence type="ECO:0000313" key="17">
    <source>
        <dbReference type="Proteomes" id="UP001497497"/>
    </source>
</evidence>
<comment type="cofactor">
    <cofactor evidence="11">
        <name>Ca(2+)</name>
        <dbReference type="ChEBI" id="CHEBI:29108"/>
    </cofactor>
    <text evidence="11">Binds 1 Ca(2+) ion per subunit.</text>
</comment>
<dbReference type="GO" id="GO:0004623">
    <property type="term" value="F:phospholipase A2 activity"/>
    <property type="evidence" value="ECO:0007669"/>
    <property type="project" value="UniProtKB-EC"/>
</dbReference>
<keyword evidence="14" id="KW-0732">Signal</keyword>
<protein>
    <recommendedName>
        <fullName evidence="2 14">Phospholipase A2</fullName>
        <ecNumber evidence="2 14">3.1.1.4</ecNumber>
    </recommendedName>
</protein>
<dbReference type="Pfam" id="PF00068">
    <property type="entry name" value="Phospholip_A2_1"/>
    <property type="match status" value="1"/>
</dbReference>
<evidence type="ECO:0000256" key="10">
    <source>
        <dbReference type="PIRSR" id="PIRSR601211-1"/>
    </source>
</evidence>
<keyword evidence="6 11" id="KW-0106">Calcium</keyword>
<keyword evidence="4 11" id="KW-0479">Metal-binding</keyword>
<feature type="disulfide bond" evidence="12">
    <location>
        <begin position="87"/>
        <end position="144"/>
    </location>
</feature>
<feature type="disulfide bond" evidence="12">
    <location>
        <begin position="71"/>
        <end position="88"/>
    </location>
</feature>
<dbReference type="PROSITE" id="PS00118">
    <property type="entry name" value="PA2_HIS"/>
    <property type="match status" value="1"/>
</dbReference>
<dbReference type="GO" id="GO:0005509">
    <property type="term" value="F:calcium ion binding"/>
    <property type="evidence" value="ECO:0007669"/>
    <property type="project" value="InterPro"/>
</dbReference>
<feature type="chain" id="PRO_5043111861" description="Phospholipase A2" evidence="14">
    <location>
        <begin position="32"/>
        <end position="181"/>
    </location>
</feature>
<dbReference type="PANTHER" id="PTHR11716:SF47">
    <property type="entry name" value="PHOSPHOLIPASE A2-ALPHA"/>
    <property type="match status" value="1"/>
</dbReference>
<evidence type="ECO:0000256" key="9">
    <source>
        <dbReference type="ARBA" id="ARBA00023157"/>
    </source>
</evidence>
<feature type="binding site" evidence="11">
    <location>
        <position position="74"/>
    </location>
    <ligand>
        <name>Ca(2+)</name>
        <dbReference type="ChEBI" id="CHEBI:29108"/>
    </ligand>
</feature>
<evidence type="ECO:0000256" key="5">
    <source>
        <dbReference type="ARBA" id="ARBA00022801"/>
    </source>
</evidence>
<accession>A0AAV2I3E0</accession>
<feature type="disulfide bond" evidence="12">
    <location>
        <begin position="121"/>
        <end position="135"/>
    </location>
</feature>
<feature type="domain" description="Phospholipase A2-like central" evidence="15">
    <location>
        <begin position="45"/>
        <end position="163"/>
    </location>
</feature>
<dbReference type="Gene3D" id="1.20.90.10">
    <property type="entry name" value="Phospholipase A2 domain"/>
    <property type="match status" value="1"/>
</dbReference>
<evidence type="ECO:0000259" key="15">
    <source>
        <dbReference type="SMART" id="SM00085"/>
    </source>
</evidence>
<evidence type="ECO:0000256" key="3">
    <source>
        <dbReference type="ARBA" id="ARBA00022525"/>
    </source>
</evidence>
<comment type="catalytic activity">
    <reaction evidence="14">
        <text>a 1,2-diacyl-sn-glycero-3-phosphocholine + H2O = a 1-acyl-sn-glycero-3-phosphocholine + a fatty acid + H(+)</text>
        <dbReference type="Rhea" id="RHEA:15801"/>
        <dbReference type="ChEBI" id="CHEBI:15377"/>
        <dbReference type="ChEBI" id="CHEBI:15378"/>
        <dbReference type="ChEBI" id="CHEBI:28868"/>
        <dbReference type="ChEBI" id="CHEBI:57643"/>
        <dbReference type="ChEBI" id="CHEBI:58168"/>
        <dbReference type="EC" id="3.1.1.4"/>
    </reaction>
</comment>
<feature type="active site" evidence="10">
    <location>
        <position position="138"/>
    </location>
</feature>
<dbReference type="GO" id="GO:0006644">
    <property type="term" value="P:phospholipid metabolic process"/>
    <property type="evidence" value="ECO:0007669"/>
    <property type="project" value="InterPro"/>
</dbReference>
<feature type="binding site" evidence="11">
    <location>
        <position position="92"/>
    </location>
    <ligand>
        <name>Ca(2+)</name>
        <dbReference type="ChEBI" id="CHEBI:29108"/>
    </ligand>
</feature>
<evidence type="ECO:0000256" key="12">
    <source>
        <dbReference type="PIRSR" id="PIRSR601211-3"/>
    </source>
</evidence>
<evidence type="ECO:0000256" key="7">
    <source>
        <dbReference type="ARBA" id="ARBA00022963"/>
    </source>
</evidence>
<dbReference type="InterPro" id="IPR001211">
    <property type="entry name" value="PLA2"/>
</dbReference>
<sequence length="181" mass="20124">MIPSCTANASTFQLCGWISLLVLVCLPGVEAAPSSGTRHHLQKRHILQMCELISTHTNRGCLDYNNYGCFCGLGNSAGHPVDRVDQCCRDHDTCYGHVACYWFYPQLVGYNVDCTESGCTCTDSQFFSRCAYTTCRCDLQLAQCLARYGYNHTFKNHDRSSCHVPVTTTGTVTEGTKLRQP</sequence>
<evidence type="ECO:0000256" key="6">
    <source>
        <dbReference type="ARBA" id="ARBA00022837"/>
    </source>
</evidence>
<dbReference type="PRINTS" id="PR00389">
    <property type="entry name" value="PHPHLIPASEA2"/>
</dbReference>
<evidence type="ECO:0000256" key="2">
    <source>
        <dbReference type="ARBA" id="ARBA00013278"/>
    </source>
</evidence>
<dbReference type="InterPro" id="IPR033113">
    <property type="entry name" value="PLA2_histidine"/>
</dbReference>
<dbReference type="GO" id="GO:0005576">
    <property type="term" value="C:extracellular region"/>
    <property type="evidence" value="ECO:0007669"/>
    <property type="project" value="UniProtKB-SubCell"/>
</dbReference>
<dbReference type="GO" id="GO:0050482">
    <property type="term" value="P:arachidonate secretion"/>
    <property type="evidence" value="ECO:0007669"/>
    <property type="project" value="InterPro"/>
</dbReference>
<feature type="binding site" evidence="11">
    <location>
        <position position="70"/>
    </location>
    <ligand>
        <name>Ca(2+)</name>
        <dbReference type="ChEBI" id="CHEBI:29108"/>
    </ligand>
</feature>
<feature type="disulfide bond" evidence="12">
    <location>
        <begin position="94"/>
        <end position="137"/>
    </location>
</feature>
<evidence type="ECO:0000256" key="14">
    <source>
        <dbReference type="RuleBase" id="RU361236"/>
    </source>
</evidence>
<evidence type="ECO:0000313" key="16">
    <source>
        <dbReference type="EMBL" id="CAL1538810.1"/>
    </source>
</evidence>
<comment type="caution">
    <text evidence="16">The sequence shown here is derived from an EMBL/GenBank/DDBJ whole genome shotgun (WGS) entry which is preliminary data.</text>
</comment>
<dbReference type="PANTHER" id="PTHR11716">
    <property type="entry name" value="PHOSPHOLIPASE A2 FAMILY MEMBER"/>
    <property type="match status" value="1"/>
</dbReference>
<dbReference type="EMBL" id="CAXITT010000314">
    <property type="protein sequence ID" value="CAL1538810.1"/>
    <property type="molecule type" value="Genomic_DNA"/>
</dbReference>
<keyword evidence="5 14" id="KW-0378">Hydrolase</keyword>
<feature type="active site" evidence="10">
    <location>
        <position position="91"/>
    </location>
</feature>
<dbReference type="InterPro" id="IPR016090">
    <property type="entry name" value="PLA2-like_dom"/>
</dbReference>
<gene>
    <name evidence="16" type="ORF">GSLYS_00012631001</name>
</gene>
<evidence type="ECO:0000256" key="13">
    <source>
        <dbReference type="RuleBase" id="RU003654"/>
    </source>
</evidence>
<reference evidence="16 17" key="1">
    <citation type="submission" date="2024-04" db="EMBL/GenBank/DDBJ databases">
        <authorList>
            <consortium name="Genoscope - CEA"/>
            <person name="William W."/>
        </authorList>
    </citation>
    <scope>NUCLEOTIDE SEQUENCE [LARGE SCALE GENOMIC DNA]</scope>
</reference>
<proteinExistence type="inferred from homology"/>
<keyword evidence="8 14" id="KW-0443">Lipid metabolism</keyword>
<name>A0AAV2I3E0_LYMST</name>
<dbReference type="SMART" id="SM00085">
    <property type="entry name" value="PA2c"/>
    <property type="match status" value="1"/>
</dbReference>
<dbReference type="Proteomes" id="UP001497497">
    <property type="component" value="Unassembled WGS sequence"/>
</dbReference>